<organism evidence="5 6">
    <name type="scientific">Paenibacillus chitinolyticus</name>
    <dbReference type="NCBI Taxonomy" id="79263"/>
    <lineage>
        <taxon>Bacteria</taxon>
        <taxon>Bacillati</taxon>
        <taxon>Bacillota</taxon>
        <taxon>Bacilli</taxon>
        <taxon>Bacillales</taxon>
        <taxon>Paenibacillaceae</taxon>
        <taxon>Paenibacillus</taxon>
    </lineage>
</organism>
<evidence type="ECO:0000256" key="1">
    <source>
        <dbReference type="ARBA" id="ARBA00023015"/>
    </source>
</evidence>
<evidence type="ECO:0000313" key="4">
    <source>
        <dbReference type="EMBL" id="MCY9594572.1"/>
    </source>
</evidence>
<protein>
    <submittedName>
        <fullName evidence="5">AraC family transcriptional regulator</fullName>
    </submittedName>
</protein>
<keyword evidence="1" id="KW-0805">Transcription regulation</keyword>
<sequence>MIRTFEPDNVLHKLVDYIWIVDFNFLADGNRGDIIMPLGHINIIFNYGSAYRLVGEKEEMVIPDVAVIGQMKEAKHVQYGQHLYQIGISLTPLGFIKLFHEPGLELTERIVEAIDVDPDLDELYLMMMISKDVEQCTKAINQFLMHKLALNEKDTGRIEEMLTYVEREYESLNIVSMANFFGVSVSSLERFFKKYIGLTPKTYGNIVKFRKHVEDEGLRRDMQYHYYDQSHLIKTSKKFAGKTIKELEELPDELTLGYLWHGQQQASEHRC</sequence>
<dbReference type="InterPro" id="IPR018060">
    <property type="entry name" value="HTH_AraC"/>
</dbReference>
<keyword evidence="2" id="KW-0804">Transcription</keyword>
<evidence type="ECO:0000259" key="3">
    <source>
        <dbReference type="PROSITE" id="PS01124"/>
    </source>
</evidence>
<dbReference type="GO" id="GO:0043565">
    <property type="term" value="F:sequence-specific DNA binding"/>
    <property type="evidence" value="ECO:0007669"/>
    <property type="project" value="InterPro"/>
</dbReference>
<keyword evidence="7" id="KW-1185">Reference proteome</keyword>
<dbReference type="PROSITE" id="PS01124">
    <property type="entry name" value="HTH_ARAC_FAMILY_2"/>
    <property type="match status" value="1"/>
</dbReference>
<dbReference type="EMBL" id="JAMDMJ010000002">
    <property type="protein sequence ID" value="MCY9594572.1"/>
    <property type="molecule type" value="Genomic_DNA"/>
</dbReference>
<proteinExistence type="predicted"/>
<accession>A0A410WR94</accession>
<dbReference type="RefSeq" id="WP_042232286.1">
    <property type="nucleotide sequence ID" value="NZ_CP026520.1"/>
</dbReference>
<dbReference type="Pfam" id="PF20240">
    <property type="entry name" value="DUF6597"/>
    <property type="match status" value="1"/>
</dbReference>
<dbReference type="InterPro" id="IPR009057">
    <property type="entry name" value="Homeodomain-like_sf"/>
</dbReference>
<reference evidence="4 7" key="2">
    <citation type="submission" date="2022-05" db="EMBL/GenBank/DDBJ databases">
        <title>Genome Sequencing of Bee-Associated Microbes.</title>
        <authorList>
            <person name="Dunlap C."/>
        </authorList>
    </citation>
    <scope>NUCLEOTIDE SEQUENCE [LARGE SCALE GENOMIC DNA]</scope>
    <source>
        <strain evidence="4 7">NRRL B-23120</strain>
    </source>
</reference>
<evidence type="ECO:0000313" key="5">
    <source>
        <dbReference type="EMBL" id="QAV16817.1"/>
    </source>
</evidence>
<dbReference type="SUPFAM" id="SSF46689">
    <property type="entry name" value="Homeodomain-like"/>
    <property type="match status" value="1"/>
</dbReference>
<dbReference type="InterPro" id="IPR046532">
    <property type="entry name" value="DUF6597"/>
</dbReference>
<dbReference type="AlphaFoldDB" id="A0A410WR94"/>
<reference evidence="5 6" key="1">
    <citation type="submission" date="2018-01" db="EMBL/GenBank/DDBJ databases">
        <title>The whole genome sequencing and assembly of Paenibacillus chitinolyticus KCCM 41400 strain.</title>
        <authorList>
            <person name="Kim J.-Y."/>
            <person name="Park M.-K."/>
            <person name="Lee Y.-J."/>
            <person name="Yi H."/>
            <person name="Bahn Y.-S."/>
            <person name="Kim J.F."/>
            <person name="Lee D.-W."/>
        </authorList>
    </citation>
    <scope>NUCLEOTIDE SEQUENCE [LARGE SCALE GENOMIC DNA]</scope>
    <source>
        <strain evidence="5 6">KCCM 41400</strain>
    </source>
</reference>
<dbReference type="Gene3D" id="1.10.10.60">
    <property type="entry name" value="Homeodomain-like"/>
    <property type="match status" value="1"/>
</dbReference>
<evidence type="ECO:0000313" key="7">
    <source>
        <dbReference type="Proteomes" id="UP001527202"/>
    </source>
</evidence>
<gene>
    <name evidence="4" type="ORF">M5X16_02150</name>
    <name evidence="5" type="ORF">PC41400_03590</name>
</gene>
<feature type="domain" description="HTH araC/xylS-type" evidence="3">
    <location>
        <begin position="159"/>
        <end position="203"/>
    </location>
</feature>
<dbReference type="OrthoDB" id="323290at2"/>
<evidence type="ECO:0000256" key="2">
    <source>
        <dbReference type="ARBA" id="ARBA00023163"/>
    </source>
</evidence>
<dbReference type="KEGG" id="pchi:PC41400_03590"/>
<dbReference type="Proteomes" id="UP000288943">
    <property type="component" value="Chromosome"/>
</dbReference>
<dbReference type="EMBL" id="CP026520">
    <property type="protein sequence ID" value="QAV16817.1"/>
    <property type="molecule type" value="Genomic_DNA"/>
</dbReference>
<dbReference type="Proteomes" id="UP001527202">
    <property type="component" value="Unassembled WGS sequence"/>
</dbReference>
<evidence type="ECO:0000313" key="6">
    <source>
        <dbReference type="Proteomes" id="UP000288943"/>
    </source>
</evidence>
<dbReference type="GeneID" id="95373901"/>
<name>A0A410WR94_9BACL</name>
<dbReference type="GO" id="GO:0003700">
    <property type="term" value="F:DNA-binding transcription factor activity"/>
    <property type="evidence" value="ECO:0007669"/>
    <property type="project" value="InterPro"/>
</dbReference>